<evidence type="ECO:0000313" key="2">
    <source>
        <dbReference type="Proteomes" id="UP000000365"/>
    </source>
</evidence>
<gene>
    <name evidence="1" type="ordered locus">Mlab_0915</name>
</gene>
<accession>A2SRY0</accession>
<dbReference type="Proteomes" id="UP000000365">
    <property type="component" value="Chromosome"/>
</dbReference>
<dbReference type="EMBL" id="CP000559">
    <property type="protein sequence ID" value="ABN07086.1"/>
    <property type="molecule type" value="Genomic_DNA"/>
</dbReference>
<keyword evidence="2" id="KW-1185">Reference proteome</keyword>
<evidence type="ECO:0000313" key="1">
    <source>
        <dbReference type="EMBL" id="ABN07086.1"/>
    </source>
</evidence>
<reference evidence="1 2" key="1">
    <citation type="journal article" date="2009" name="Stand. Genomic Sci.">
        <title>Complete genome sequence of Methanocorpusculum labreanum type strain Z.</title>
        <authorList>
            <person name="Anderson I.J."/>
            <person name="Sieprawska-Lupa M."/>
            <person name="Goltsman E."/>
            <person name="Lapidus A."/>
            <person name="Copeland A."/>
            <person name="Glavina Del Rio T."/>
            <person name="Tice H."/>
            <person name="Dalin E."/>
            <person name="Barry K."/>
            <person name="Pitluck S."/>
            <person name="Hauser L."/>
            <person name="Land M."/>
            <person name="Lucas S."/>
            <person name="Richardson P."/>
            <person name="Whitman W.B."/>
            <person name="Kyrpides N.C."/>
        </authorList>
    </citation>
    <scope>NUCLEOTIDE SEQUENCE [LARGE SCALE GENOMIC DNA]</scope>
    <source>
        <strain evidence="2">ATCC 43576 / DSM 4855 / Z</strain>
    </source>
</reference>
<name>A2SRY0_METLZ</name>
<protein>
    <submittedName>
        <fullName evidence="1">Uncharacterized protein</fullName>
    </submittedName>
</protein>
<organism evidence="1 2">
    <name type="scientific">Methanocorpusculum labreanum (strain ATCC 43576 / DSM 4855 / Z)</name>
    <dbReference type="NCBI Taxonomy" id="410358"/>
    <lineage>
        <taxon>Archaea</taxon>
        <taxon>Methanobacteriati</taxon>
        <taxon>Methanobacteriota</taxon>
        <taxon>Stenosarchaea group</taxon>
        <taxon>Methanomicrobia</taxon>
        <taxon>Methanomicrobiales</taxon>
        <taxon>Methanocorpusculaceae</taxon>
        <taxon>Methanocorpusculum</taxon>
    </lineage>
</organism>
<dbReference type="KEGG" id="mla:Mlab_0915"/>
<dbReference type="HOGENOM" id="CLU_180508_0_0_2"/>
<proteinExistence type="predicted"/>
<dbReference type="AlphaFoldDB" id="A2SRY0"/>
<sequence>MLCSGLSPTQESRPLLKNAIGKTRMRVFLLFHYFFDYTKREVNREKNRHAGFSSAFFQTACDSCVGDKPEQSTPAQEKCDSR</sequence>